<proteinExistence type="predicted"/>
<comment type="caution">
    <text evidence="1">The sequence shown here is derived from an EMBL/GenBank/DDBJ whole genome shotgun (WGS) entry which is preliminary data.</text>
</comment>
<sequence>MSNDNTEVIQNFIDQTNKKEKQKFKFSFSYNDELMSFISRIKEDTNGAFKTTGLINKLIRNEPITIYNSEHLDQEIVKTINKGSTVKRFSQNAAQIKLHFLAANDFHGKSKDVELDLKAMSLIEFNSFISELVNKKNFVSIFNRYNNQSFIDVLLDKIRLCLSFYDTDVMKGLTLVPITSEEKNNYLRELNQIKKAGNFNKRTCCFIYDVEKLNEVKRISQFSRHRLSKNKRMATVYEQLDEMVNAMDNINDEEKREVLNTLKLLKLGYEQNNINPSNPLSAYEPIEKTNTEIVIWLLENMTLQKQSIDKSNTTDIEEMNKLLSEINKIVKDCNMFCNENSNENEINKFRLRTIIKVCLQFKKLVEFLSKRIDNKHLN</sequence>
<reference evidence="2" key="1">
    <citation type="submission" date="2015-12" db="EMBL/GenBank/DDBJ databases">
        <authorList>
            <person name="Tarr C.L."/>
            <person name="Gladney L.M."/>
        </authorList>
    </citation>
    <scope>NUCLEOTIDE SEQUENCE [LARGE SCALE GENOMIC DNA]</scope>
    <source>
        <strain evidence="2">2756-81</strain>
    </source>
</reference>
<dbReference type="EMBL" id="LOMK01000001">
    <property type="protein sequence ID" value="KYN24875.1"/>
    <property type="molecule type" value="Genomic_DNA"/>
</dbReference>
<evidence type="ECO:0000313" key="1">
    <source>
        <dbReference type="EMBL" id="KYN24875.1"/>
    </source>
</evidence>
<gene>
    <name evidence="1" type="ORF">AUQ44_03335</name>
</gene>
<dbReference type="Proteomes" id="UP000075349">
    <property type="component" value="Unassembled WGS sequence"/>
</dbReference>
<name>A0A151JGJ6_9VIBR</name>
<organism evidence="1 2">
    <name type="scientific">Vibrio cidicii</name>
    <dbReference type="NCBI Taxonomy" id="1763883"/>
    <lineage>
        <taxon>Bacteria</taxon>
        <taxon>Pseudomonadati</taxon>
        <taxon>Pseudomonadota</taxon>
        <taxon>Gammaproteobacteria</taxon>
        <taxon>Vibrionales</taxon>
        <taxon>Vibrionaceae</taxon>
        <taxon>Vibrio</taxon>
    </lineage>
</organism>
<accession>A0A151JGJ6</accession>
<evidence type="ECO:0000313" key="2">
    <source>
        <dbReference type="Proteomes" id="UP000075349"/>
    </source>
</evidence>
<protein>
    <submittedName>
        <fullName evidence="1">Uncharacterized protein</fullName>
    </submittedName>
</protein>
<dbReference type="AlphaFoldDB" id="A0A151JGJ6"/>